<protein>
    <recommendedName>
        <fullName evidence="1">Ig-like domain-containing protein</fullName>
    </recommendedName>
</protein>
<dbReference type="InterPro" id="IPR013783">
    <property type="entry name" value="Ig-like_fold"/>
</dbReference>
<reference evidence="2" key="2">
    <citation type="submission" date="2025-08" db="UniProtKB">
        <authorList>
            <consortium name="Ensembl"/>
        </authorList>
    </citation>
    <scope>IDENTIFICATION</scope>
    <source>
        <strain evidence="2">Hd-rR</strain>
    </source>
</reference>
<proteinExistence type="predicted"/>
<evidence type="ECO:0000313" key="2">
    <source>
        <dbReference type="Ensembl" id="ENSORLP00000043759.1"/>
    </source>
</evidence>
<dbReference type="Ensembl" id="ENSORLT00000031454.1">
    <property type="protein sequence ID" value="ENSORLP00000043759.1"/>
    <property type="gene ID" value="ENSORLG00000023362.1"/>
</dbReference>
<evidence type="ECO:0000259" key="1">
    <source>
        <dbReference type="PROSITE" id="PS50835"/>
    </source>
</evidence>
<dbReference type="InterPro" id="IPR007110">
    <property type="entry name" value="Ig-like_dom"/>
</dbReference>
<evidence type="ECO:0000313" key="3">
    <source>
        <dbReference type="Proteomes" id="UP000001038"/>
    </source>
</evidence>
<dbReference type="Gene3D" id="2.60.40.10">
    <property type="entry name" value="Immunoglobulins"/>
    <property type="match status" value="1"/>
</dbReference>
<dbReference type="Pfam" id="PF13895">
    <property type="entry name" value="Ig_2"/>
    <property type="match status" value="1"/>
</dbReference>
<reference evidence="2" key="3">
    <citation type="submission" date="2025-09" db="UniProtKB">
        <authorList>
            <consortium name="Ensembl"/>
        </authorList>
    </citation>
    <scope>IDENTIFICATION</scope>
    <source>
        <strain evidence="2">Hd-rR</strain>
    </source>
</reference>
<dbReference type="InterPro" id="IPR036179">
    <property type="entry name" value="Ig-like_dom_sf"/>
</dbReference>
<accession>A0A3B3IIV1</accession>
<dbReference type="SUPFAM" id="SSF48726">
    <property type="entry name" value="Immunoglobulin"/>
    <property type="match status" value="1"/>
</dbReference>
<reference evidence="2 3" key="1">
    <citation type="journal article" date="2007" name="Nature">
        <title>The medaka draft genome and insights into vertebrate genome evolution.</title>
        <authorList>
            <person name="Kasahara M."/>
            <person name="Naruse K."/>
            <person name="Sasaki S."/>
            <person name="Nakatani Y."/>
            <person name="Qu W."/>
            <person name="Ahsan B."/>
            <person name="Yamada T."/>
            <person name="Nagayasu Y."/>
            <person name="Doi K."/>
            <person name="Kasai Y."/>
            <person name="Jindo T."/>
            <person name="Kobayashi D."/>
            <person name="Shimada A."/>
            <person name="Toyoda A."/>
            <person name="Kuroki Y."/>
            <person name="Fujiyama A."/>
            <person name="Sasaki T."/>
            <person name="Shimizu A."/>
            <person name="Asakawa S."/>
            <person name="Shimizu N."/>
            <person name="Hashimoto S."/>
            <person name="Yang J."/>
            <person name="Lee Y."/>
            <person name="Matsushima K."/>
            <person name="Sugano S."/>
            <person name="Sakaizumi M."/>
            <person name="Narita T."/>
            <person name="Ohishi K."/>
            <person name="Haga S."/>
            <person name="Ohta F."/>
            <person name="Nomoto H."/>
            <person name="Nogata K."/>
            <person name="Morishita T."/>
            <person name="Endo T."/>
            <person name="Shin-I T."/>
            <person name="Takeda H."/>
            <person name="Morishita S."/>
            <person name="Kohara Y."/>
        </authorList>
    </citation>
    <scope>NUCLEOTIDE SEQUENCE [LARGE SCALE GENOMIC DNA]</scope>
    <source>
        <strain evidence="2 3">Hd-rR</strain>
    </source>
</reference>
<sequence length="124" mass="14077">QRTEATTDAQLQTLWILDPHNDITSMFNVSQESSFRKYSVESASPSDSGWYSCSATNDVGTENSQPVQITVHCEYYKKGNTKCEPPVSNHRNTKLIMLLCFISSFILLRCSKTNDNHQRRRAVA</sequence>
<feature type="domain" description="Ig-like" evidence="1">
    <location>
        <begin position="15"/>
        <end position="70"/>
    </location>
</feature>
<organism evidence="2 3">
    <name type="scientific">Oryzias latipes</name>
    <name type="common">Japanese rice fish</name>
    <name type="synonym">Japanese killifish</name>
    <dbReference type="NCBI Taxonomy" id="8090"/>
    <lineage>
        <taxon>Eukaryota</taxon>
        <taxon>Metazoa</taxon>
        <taxon>Chordata</taxon>
        <taxon>Craniata</taxon>
        <taxon>Vertebrata</taxon>
        <taxon>Euteleostomi</taxon>
        <taxon>Actinopterygii</taxon>
        <taxon>Neopterygii</taxon>
        <taxon>Teleostei</taxon>
        <taxon>Neoteleostei</taxon>
        <taxon>Acanthomorphata</taxon>
        <taxon>Ovalentaria</taxon>
        <taxon>Atherinomorphae</taxon>
        <taxon>Beloniformes</taxon>
        <taxon>Adrianichthyidae</taxon>
        <taxon>Oryziinae</taxon>
        <taxon>Oryzias</taxon>
    </lineage>
</organism>
<dbReference type="Proteomes" id="UP000001038">
    <property type="component" value="Chromosome 16"/>
</dbReference>
<dbReference type="InParanoid" id="A0A3B3IIV1"/>
<name>A0A3B3IIV1_ORYLA</name>
<keyword evidence="3" id="KW-1185">Reference proteome</keyword>
<dbReference type="AlphaFoldDB" id="A0A3B3IIV1"/>
<dbReference type="PROSITE" id="PS50835">
    <property type="entry name" value="IG_LIKE"/>
    <property type="match status" value="1"/>
</dbReference>